<comment type="caution">
    <text evidence="4">The sequence shown here is derived from an EMBL/GenBank/DDBJ whole genome shotgun (WGS) entry which is preliminary data.</text>
</comment>
<protein>
    <recommendedName>
        <fullName evidence="3">NmrA-like domain-containing protein</fullName>
    </recommendedName>
</protein>
<evidence type="ECO:0000259" key="3">
    <source>
        <dbReference type="Pfam" id="PF05368"/>
    </source>
</evidence>
<dbReference type="EMBL" id="LHQQ01000070">
    <property type="protein sequence ID" value="KOS43970.1"/>
    <property type="molecule type" value="Genomic_DNA"/>
</dbReference>
<dbReference type="PANTHER" id="PTHR42748:SF7">
    <property type="entry name" value="NMRA LIKE REDOX SENSOR 1-RELATED"/>
    <property type="match status" value="1"/>
</dbReference>
<gene>
    <name evidence="4" type="ORF">ACN38_g5141</name>
</gene>
<evidence type="ECO:0000256" key="2">
    <source>
        <dbReference type="ARBA" id="ARBA00022857"/>
    </source>
</evidence>
<organism evidence="4 5">
    <name type="scientific">Penicillium nordicum</name>
    <dbReference type="NCBI Taxonomy" id="229535"/>
    <lineage>
        <taxon>Eukaryota</taxon>
        <taxon>Fungi</taxon>
        <taxon>Dikarya</taxon>
        <taxon>Ascomycota</taxon>
        <taxon>Pezizomycotina</taxon>
        <taxon>Eurotiomycetes</taxon>
        <taxon>Eurotiomycetidae</taxon>
        <taxon>Eurotiales</taxon>
        <taxon>Aspergillaceae</taxon>
        <taxon>Penicillium</taxon>
    </lineage>
</organism>
<accession>A0A0M8PAW7</accession>
<reference evidence="4 5" key="1">
    <citation type="submission" date="2015-08" db="EMBL/GenBank/DDBJ databases">
        <title>Genome sequencing of Penicillium nordicum.</title>
        <authorList>
            <person name="Nguyen H.D."/>
            <person name="Seifert K.A."/>
        </authorList>
    </citation>
    <scope>NUCLEOTIDE SEQUENCE [LARGE SCALE GENOMIC DNA]</scope>
    <source>
        <strain evidence="4 5">DAOMC 185683</strain>
    </source>
</reference>
<dbReference type="AlphaFoldDB" id="A0A0M8PAW7"/>
<keyword evidence="5" id="KW-1185">Reference proteome</keyword>
<dbReference type="SUPFAM" id="SSF51735">
    <property type="entry name" value="NAD(P)-binding Rossmann-fold domains"/>
    <property type="match status" value="1"/>
</dbReference>
<dbReference type="Pfam" id="PF05368">
    <property type="entry name" value="NmrA"/>
    <property type="match status" value="1"/>
</dbReference>
<dbReference type="STRING" id="229535.A0A0M8PAW7"/>
<dbReference type="OrthoDB" id="9997102at2759"/>
<dbReference type="Proteomes" id="UP000037696">
    <property type="component" value="Unassembled WGS sequence"/>
</dbReference>
<dbReference type="InterPro" id="IPR051164">
    <property type="entry name" value="NmrA-like_oxidored"/>
</dbReference>
<dbReference type="CDD" id="cd05251">
    <property type="entry name" value="NmrA_like_SDR_a"/>
    <property type="match status" value="1"/>
</dbReference>
<feature type="domain" description="NmrA-like" evidence="3">
    <location>
        <begin position="3"/>
        <end position="290"/>
    </location>
</feature>
<comment type="similarity">
    <text evidence="1">Belongs to the NmrA-type oxidoreductase family.</text>
</comment>
<dbReference type="Gene3D" id="3.90.25.10">
    <property type="entry name" value="UDP-galactose 4-epimerase, domain 1"/>
    <property type="match status" value="1"/>
</dbReference>
<dbReference type="PANTHER" id="PTHR42748">
    <property type="entry name" value="NITROGEN METABOLITE REPRESSION PROTEIN NMRA FAMILY MEMBER"/>
    <property type="match status" value="1"/>
</dbReference>
<evidence type="ECO:0000313" key="4">
    <source>
        <dbReference type="EMBL" id="KOS43970.1"/>
    </source>
</evidence>
<evidence type="ECO:0000256" key="1">
    <source>
        <dbReference type="ARBA" id="ARBA00006328"/>
    </source>
</evidence>
<evidence type="ECO:0000313" key="5">
    <source>
        <dbReference type="Proteomes" id="UP000037696"/>
    </source>
</evidence>
<keyword evidence="2" id="KW-0521">NADP</keyword>
<dbReference type="Gene3D" id="3.40.50.720">
    <property type="entry name" value="NAD(P)-binding Rossmann-like Domain"/>
    <property type="match status" value="1"/>
</dbReference>
<dbReference type="InterPro" id="IPR008030">
    <property type="entry name" value="NmrA-like"/>
</dbReference>
<sequence length="300" mass="33774">MTTVLITGATGKQGGSVIKNLLEKSAPFKILAVTRDVNSASAKKLTQKSPSITLIQGNLDDPAAIFENVKHQISSPVWGVFSVQTANPRNDDERRQGIAMIDESIKQGVKYLVYSSVDRGGERSDQNPTRVPHFIFKHEIEKYLKKKTKGTDMEWTILRPVAFFENFTPDYLGKVFTTAWQMSLKGKPLQLVATSDIGFFAAAAFMNPEASKNHAFSLAGDELTFDQMSESFQKLTGKKIPTTYWIPVWLMMAVFKELGVMFQWFHDEGYGADIPSLKKLNPALKTFEDWLKEDSQFETR</sequence>
<name>A0A0M8PAW7_9EURO</name>
<dbReference type="GO" id="GO:0005634">
    <property type="term" value="C:nucleus"/>
    <property type="evidence" value="ECO:0007669"/>
    <property type="project" value="TreeGrafter"/>
</dbReference>
<dbReference type="InterPro" id="IPR036291">
    <property type="entry name" value="NAD(P)-bd_dom_sf"/>
</dbReference>
<proteinExistence type="inferred from homology"/>